<dbReference type="Proteomes" id="UP000612282">
    <property type="component" value="Unassembled WGS sequence"/>
</dbReference>
<gene>
    <name evidence="1" type="ORF">Aco03nite_014470</name>
</gene>
<comment type="caution">
    <text evidence="1">The sequence shown here is derived from an EMBL/GenBank/DDBJ whole genome shotgun (WGS) entry which is preliminary data.</text>
</comment>
<accession>A0ABQ3X3Q7</accession>
<keyword evidence="2" id="KW-1185">Reference proteome</keyword>
<organism evidence="1 2">
    <name type="scientific">Actinoplanes couchii</name>
    <dbReference type="NCBI Taxonomy" id="403638"/>
    <lineage>
        <taxon>Bacteria</taxon>
        <taxon>Bacillati</taxon>
        <taxon>Actinomycetota</taxon>
        <taxon>Actinomycetes</taxon>
        <taxon>Micromonosporales</taxon>
        <taxon>Micromonosporaceae</taxon>
        <taxon>Actinoplanes</taxon>
    </lineage>
</organism>
<proteinExistence type="predicted"/>
<sequence>MTGSRLRPPLGARLMNAVAGLLPGFPALAVLAGETPLPDWSGSVLVAAAATLGLRGYRLRADCEGGRVTVRGWFRNRTIPCAAIIRLDRGMLPGITWQDTSGREHHTALRAFRRNPQWPSHDPHHEANLRRLARYIKAHRGRPGR</sequence>
<name>A0ABQ3X3Q7_9ACTN</name>
<evidence type="ECO:0000313" key="1">
    <source>
        <dbReference type="EMBL" id="GID53043.1"/>
    </source>
</evidence>
<dbReference type="EMBL" id="BOMG01000026">
    <property type="protein sequence ID" value="GID53043.1"/>
    <property type="molecule type" value="Genomic_DNA"/>
</dbReference>
<reference evidence="1 2" key="1">
    <citation type="submission" date="2021-01" db="EMBL/GenBank/DDBJ databases">
        <title>Whole genome shotgun sequence of Actinoplanes couchii NBRC 106145.</title>
        <authorList>
            <person name="Komaki H."/>
            <person name="Tamura T."/>
        </authorList>
    </citation>
    <scope>NUCLEOTIDE SEQUENCE [LARGE SCALE GENOMIC DNA]</scope>
    <source>
        <strain evidence="1 2">NBRC 106145</strain>
    </source>
</reference>
<protein>
    <submittedName>
        <fullName evidence="1">Uncharacterized protein</fullName>
    </submittedName>
</protein>
<evidence type="ECO:0000313" key="2">
    <source>
        <dbReference type="Proteomes" id="UP000612282"/>
    </source>
</evidence>